<dbReference type="AlphaFoldDB" id="A0A3N0CPD1"/>
<proteinExistence type="predicted"/>
<dbReference type="GO" id="GO:0004527">
    <property type="term" value="F:exonuclease activity"/>
    <property type="evidence" value="ECO:0007669"/>
    <property type="project" value="UniProtKB-KW"/>
</dbReference>
<evidence type="ECO:0000256" key="1">
    <source>
        <dbReference type="SAM" id="Phobius"/>
    </source>
</evidence>
<keyword evidence="3" id="KW-0540">Nuclease</keyword>
<evidence type="ECO:0000259" key="2">
    <source>
        <dbReference type="Pfam" id="PF03372"/>
    </source>
</evidence>
<feature type="transmembrane region" description="Helical" evidence="1">
    <location>
        <begin position="12"/>
        <end position="35"/>
    </location>
</feature>
<gene>
    <name evidence="3" type="ORF">EFK50_04515</name>
</gene>
<dbReference type="OrthoDB" id="2340043at2"/>
<keyword evidence="4" id="KW-1185">Reference proteome</keyword>
<dbReference type="GO" id="GO:0004519">
    <property type="term" value="F:endonuclease activity"/>
    <property type="evidence" value="ECO:0007669"/>
    <property type="project" value="UniProtKB-KW"/>
</dbReference>
<dbReference type="Gene3D" id="3.60.10.10">
    <property type="entry name" value="Endonuclease/exonuclease/phosphatase"/>
    <property type="match status" value="1"/>
</dbReference>
<feature type="transmembrane region" description="Helical" evidence="1">
    <location>
        <begin position="41"/>
        <end position="66"/>
    </location>
</feature>
<accession>A0A3N0CPD1</accession>
<dbReference type="InterPro" id="IPR005135">
    <property type="entry name" value="Endo/exonuclease/phosphatase"/>
</dbReference>
<evidence type="ECO:0000313" key="3">
    <source>
        <dbReference type="EMBL" id="RNL65230.1"/>
    </source>
</evidence>
<comment type="caution">
    <text evidence="3">The sequence shown here is derived from an EMBL/GenBank/DDBJ whole genome shotgun (WGS) entry which is preliminary data.</text>
</comment>
<feature type="transmembrane region" description="Helical" evidence="1">
    <location>
        <begin position="78"/>
        <end position="102"/>
    </location>
</feature>
<sequence length="324" mass="34453">MTRLNGSTHGPVKAAAAFVAGGALAGSVVFTLLRILQPESFWFVLATAFVPYAVVGYPVAAVLLGYLRRTTAPPLRGWVTGGIVLAVFGTGYHLGLTLPSYLGEHPRGDPDLVVMTLNLHLGTGDAEDAVALVRRQRVQVAVFEEVTPGERRRLLAAGVQELLPHEGGAAGRGAAGTVVFSAFPLSDSARIPLDHGSYRIKVAAPTPFWLVAVHGAQPLVAPGDWRADWDVLNQVVPELDGPVILAGDFNTTVDHAPMRDLLGDRFQDAARTSNAGWQPTWPRGLGLLTIDHVITSAPYAAISTSTYLVDGTDHRALVARLRIS</sequence>
<keyword evidence="3" id="KW-0269">Exonuclease</keyword>
<keyword evidence="1" id="KW-1133">Transmembrane helix</keyword>
<feature type="domain" description="Endonuclease/exonuclease/phosphatase" evidence="2">
    <location>
        <begin position="115"/>
        <end position="314"/>
    </location>
</feature>
<dbReference type="EMBL" id="RJSE01000003">
    <property type="protein sequence ID" value="RNL65230.1"/>
    <property type="molecule type" value="Genomic_DNA"/>
</dbReference>
<dbReference type="SUPFAM" id="SSF56219">
    <property type="entry name" value="DNase I-like"/>
    <property type="match status" value="1"/>
</dbReference>
<dbReference type="InterPro" id="IPR036691">
    <property type="entry name" value="Endo/exonu/phosph_ase_sf"/>
</dbReference>
<dbReference type="Proteomes" id="UP000267128">
    <property type="component" value="Unassembled WGS sequence"/>
</dbReference>
<protein>
    <submittedName>
        <fullName evidence="3">Endonuclease/exonuclease/phosphatase family protein</fullName>
    </submittedName>
</protein>
<name>A0A3N0CPD1_9ACTN</name>
<dbReference type="Pfam" id="PF03372">
    <property type="entry name" value="Exo_endo_phos"/>
    <property type="match status" value="1"/>
</dbReference>
<keyword evidence="3" id="KW-0255">Endonuclease</keyword>
<organism evidence="3 4">
    <name type="scientific">Nocardioides marmoriginsengisoli</name>
    <dbReference type="NCBI Taxonomy" id="661483"/>
    <lineage>
        <taxon>Bacteria</taxon>
        <taxon>Bacillati</taxon>
        <taxon>Actinomycetota</taxon>
        <taxon>Actinomycetes</taxon>
        <taxon>Propionibacteriales</taxon>
        <taxon>Nocardioidaceae</taxon>
        <taxon>Nocardioides</taxon>
    </lineage>
</organism>
<dbReference type="RefSeq" id="WP_123226333.1">
    <property type="nucleotide sequence ID" value="NZ_RJSE01000003.1"/>
</dbReference>
<keyword evidence="1" id="KW-0472">Membrane</keyword>
<reference evidence="3 4" key="1">
    <citation type="submission" date="2018-11" db="EMBL/GenBank/DDBJ databases">
        <authorList>
            <person name="Li F."/>
        </authorList>
    </citation>
    <scope>NUCLEOTIDE SEQUENCE [LARGE SCALE GENOMIC DNA]</scope>
    <source>
        <strain evidence="3 4">Gsoil 097</strain>
    </source>
</reference>
<keyword evidence="1" id="KW-0812">Transmembrane</keyword>
<keyword evidence="3" id="KW-0378">Hydrolase</keyword>
<evidence type="ECO:0000313" key="4">
    <source>
        <dbReference type="Proteomes" id="UP000267128"/>
    </source>
</evidence>